<comment type="similarity">
    <text evidence="1">Belongs to the type-B carboxylesterase/lipase family.</text>
</comment>
<dbReference type="Gene3D" id="3.40.50.1820">
    <property type="entry name" value="alpha/beta hydrolase"/>
    <property type="match status" value="1"/>
</dbReference>
<comment type="caution">
    <text evidence="6">The sequence shown here is derived from an EMBL/GenBank/DDBJ whole genome shotgun (WGS) entry which is preliminary data.</text>
</comment>
<evidence type="ECO:0000256" key="1">
    <source>
        <dbReference type="ARBA" id="ARBA00005964"/>
    </source>
</evidence>
<dbReference type="PANTHER" id="PTHR43918">
    <property type="entry name" value="ACETYLCHOLINESTERASE"/>
    <property type="match status" value="1"/>
</dbReference>
<evidence type="ECO:0000256" key="4">
    <source>
        <dbReference type="SAM" id="SignalP"/>
    </source>
</evidence>
<dbReference type="InterPro" id="IPR002018">
    <property type="entry name" value="CarbesteraseB"/>
</dbReference>
<dbReference type="InterPro" id="IPR050654">
    <property type="entry name" value="AChE-related_enzymes"/>
</dbReference>
<dbReference type="Proteomes" id="UP000703269">
    <property type="component" value="Unassembled WGS sequence"/>
</dbReference>
<protein>
    <submittedName>
        <fullName evidence="6">Carboxylic ester hydrolase</fullName>
    </submittedName>
</protein>
<dbReference type="PRINTS" id="PR00878">
    <property type="entry name" value="CHOLNESTRASE"/>
</dbReference>
<evidence type="ECO:0000259" key="5">
    <source>
        <dbReference type="Pfam" id="PF00135"/>
    </source>
</evidence>
<dbReference type="SUPFAM" id="SSF53474">
    <property type="entry name" value="alpha/beta-Hydrolases"/>
    <property type="match status" value="1"/>
</dbReference>
<reference evidence="6 7" key="1">
    <citation type="submission" date="2021-08" db="EMBL/GenBank/DDBJ databases">
        <title>Draft Genome Sequence of Phanerochaete sordida strain YK-624.</title>
        <authorList>
            <person name="Mori T."/>
            <person name="Dohra H."/>
            <person name="Suzuki T."/>
            <person name="Kawagishi H."/>
            <person name="Hirai H."/>
        </authorList>
    </citation>
    <scope>NUCLEOTIDE SEQUENCE [LARGE SCALE GENOMIC DNA]</scope>
    <source>
        <strain evidence="6 7">YK-624</strain>
    </source>
</reference>
<dbReference type="PROSITE" id="PS00941">
    <property type="entry name" value="CARBOXYLESTERASE_B_2"/>
    <property type="match status" value="1"/>
</dbReference>
<proteinExistence type="inferred from homology"/>
<sequence length="518" mass="53775">MLRRLLAVCLGAAALAYGSLVTVNTTSGQLIGSNTDGVISFKGVRFAQAPVGNLRWVPPQPFVSLEVQNATSFAPSCIQQFSSALEEAFFNQGGPSSSSEDCLFLNIWTPTNDSGTPKPVLVWIYGGAFTFGTTALPTYDGTSFAKNQDVVVVSVAYRTNVFGFSMARDLAPQRTNLGLLDQELALQWVQQNIAALGGDPAQVTLMGQSAGGQSVGAAFLRHTDAHAPFRAGILLSGAPTFRSAATNHTPFDAFARAANCSQPAGPARLACLRAVPAAAVSAVLATDAATFAFEAVVDNATWFVQPLARIAARATALKPIVVGNAAGDGTVWALGYSSLRAAITDYLGASAAQVSDAQVRALYPGQNDSVVTASFITDYDYKCGAGLWAKAFVGAGERDVFRYSYGAVFVDLSPLPGLGAWHGSELPMIFGTYNASSATAAEKTLSATLQGALGAFVRDPTAAPAAHWARYAGNATRGLAELGYHGNVGPGDFVEAVPGESLDGPCAALYDRFLAAGA</sequence>
<keyword evidence="4" id="KW-0732">Signal</keyword>
<dbReference type="PANTHER" id="PTHR43918:SF4">
    <property type="entry name" value="CARBOXYLIC ESTER HYDROLASE"/>
    <property type="match status" value="1"/>
</dbReference>
<gene>
    <name evidence="6" type="ORF">PsYK624_050400</name>
</gene>
<dbReference type="OrthoDB" id="408631at2759"/>
<organism evidence="6 7">
    <name type="scientific">Phanerochaete sordida</name>
    <dbReference type="NCBI Taxonomy" id="48140"/>
    <lineage>
        <taxon>Eukaryota</taxon>
        <taxon>Fungi</taxon>
        <taxon>Dikarya</taxon>
        <taxon>Basidiomycota</taxon>
        <taxon>Agaricomycotina</taxon>
        <taxon>Agaricomycetes</taxon>
        <taxon>Polyporales</taxon>
        <taxon>Phanerochaetaceae</taxon>
        <taxon>Phanerochaete</taxon>
    </lineage>
</organism>
<keyword evidence="7" id="KW-1185">Reference proteome</keyword>
<evidence type="ECO:0000256" key="2">
    <source>
        <dbReference type="ARBA" id="ARBA00022801"/>
    </source>
</evidence>
<feature type="chain" id="PRO_5040186927" evidence="4">
    <location>
        <begin position="19"/>
        <end position="518"/>
    </location>
</feature>
<name>A0A9P3G6H0_9APHY</name>
<feature type="domain" description="Carboxylesterase type B" evidence="5">
    <location>
        <begin position="22"/>
        <end position="479"/>
    </location>
</feature>
<evidence type="ECO:0000256" key="3">
    <source>
        <dbReference type="ARBA" id="ARBA00023157"/>
    </source>
</evidence>
<dbReference type="GO" id="GO:0004104">
    <property type="term" value="F:cholinesterase activity"/>
    <property type="evidence" value="ECO:0007669"/>
    <property type="project" value="InterPro"/>
</dbReference>
<dbReference type="AlphaFoldDB" id="A0A9P3G6H0"/>
<dbReference type="InterPro" id="IPR019819">
    <property type="entry name" value="Carboxylesterase_B_CS"/>
</dbReference>
<feature type="signal peptide" evidence="4">
    <location>
        <begin position="1"/>
        <end position="18"/>
    </location>
</feature>
<keyword evidence="2 6" id="KW-0378">Hydrolase</keyword>
<dbReference type="EMBL" id="BPQB01000011">
    <property type="protein sequence ID" value="GJE88952.1"/>
    <property type="molecule type" value="Genomic_DNA"/>
</dbReference>
<evidence type="ECO:0000313" key="7">
    <source>
        <dbReference type="Proteomes" id="UP000703269"/>
    </source>
</evidence>
<dbReference type="InterPro" id="IPR000997">
    <property type="entry name" value="Cholinesterase"/>
</dbReference>
<accession>A0A9P3G6H0</accession>
<dbReference type="Pfam" id="PF00135">
    <property type="entry name" value="COesterase"/>
    <property type="match status" value="1"/>
</dbReference>
<evidence type="ECO:0000313" key="6">
    <source>
        <dbReference type="EMBL" id="GJE88952.1"/>
    </source>
</evidence>
<dbReference type="InterPro" id="IPR029058">
    <property type="entry name" value="AB_hydrolase_fold"/>
</dbReference>
<keyword evidence="3" id="KW-1015">Disulfide bond</keyword>